<evidence type="ECO:0000313" key="2">
    <source>
        <dbReference type="EnsemblPlants" id="TuG1812G0200005364.01.T01"/>
    </source>
</evidence>
<accession>A0A8R7PKR1</accession>
<reference evidence="3" key="1">
    <citation type="journal article" date="2013" name="Nature">
        <title>Draft genome of the wheat A-genome progenitor Triticum urartu.</title>
        <authorList>
            <person name="Ling H.Q."/>
            <person name="Zhao S."/>
            <person name="Liu D."/>
            <person name="Wang J."/>
            <person name="Sun H."/>
            <person name="Zhang C."/>
            <person name="Fan H."/>
            <person name="Li D."/>
            <person name="Dong L."/>
            <person name="Tao Y."/>
            <person name="Gao C."/>
            <person name="Wu H."/>
            <person name="Li Y."/>
            <person name="Cui Y."/>
            <person name="Guo X."/>
            <person name="Zheng S."/>
            <person name="Wang B."/>
            <person name="Yu K."/>
            <person name="Liang Q."/>
            <person name="Yang W."/>
            <person name="Lou X."/>
            <person name="Chen J."/>
            <person name="Feng M."/>
            <person name="Jian J."/>
            <person name="Zhang X."/>
            <person name="Luo G."/>
            <person name="Jiang Y."/>
            <person name="Liu J."/>
            <person name="Wang Z."/>
            <person name="Sha Y."/>
            <person name="Zhang B."/>
            <person name="Wu H."/>
            <person name="Tang D."/>
            <person name="Shen Q."/>
            <person name="Xue P."/>
            <person name="Zou S."/>
            <person name="Wang X."/>
            <person name="Liu X."/>
            <person name="Wang F."/>
            <person name="Yang Y."/>
            <person name="An X."/>
            <person name="Dong Z."/>
            <person name="Zhang K."/>
            <person name="Zhang X."/>
            <person name="Luo M.C."/>
            <person name="Dvorak J."/>
            <person name="Tong Y."/>
            <person name="Wang J."/>
            <person name="Yang H."/>
            <person name="Li Z."/>
            <person name="Wang D."/>
            <person name="Zhang A."/>
            <person name="Wang J."/>
        </authorList>
    </citation>
    <scope>NUCLEOTIDE SEQUENCE</scope>
    <source>
        <strain evidence="3">cv. G1812</strain>
    </source>
</reference>
<reference evidence="2" key="3">
    <citation type="submission" date="2022-06" db="UniProtKB">
        <authorList>
            <consortium name="EnsemblPlants"/>
        </authorList>
    </citation>
    <scope>IDENTIFICATION</scope>
</reference>
<proteinExistence type="predicted"/>
<evidence type="ECO:0000256" key="1">
    <source>
        <dbReference type="SAM" id="MobiDB-lite"/>
    </source>
</evidence>
<keyword evidence="3" id="KW-1185">Reference proteome</keyword>
<protein>
    <submittedName>
        <fullName evidence="2">Uncharacterized protein</fullName>
    </submittedName>
</protein>
<evidence type="ECO:0000313" key="3">
    <source>
        <dbReference type="Proteomes" id="UP000015106"/>
    </source>
</evidence>
<dbReference type="AlphaFoldDB" id="A0A8R7PKR1"/>
<dbReference type="EnsemblPlants" id="TuG1812G0200005364.01.T01">
    <property type="protein sequence ID" value="TuG1812G0200005364.01.T01"/>
    <property type="gene ID" value="TuG1812G0200005364.01"/>
</dbReference>
<reference evidence="2" key="2">
    <citation type="submission" date="2018-03" db="EMBL/GenBank/DDBJ databases">
        <title>The Triticum urartu genome reveals the dynamic nature of wheat genome evolution.</title>
        <authorList>
            <person name="Ling H."/>
            <person name="Ma B."/>
            <person name="Shi X."/>
            <person name="Liu H."/>
            <person name="Dong L."/>
            <person name="Sun H."/>
            <person name="Cao Y."/>
            <person name="Gao Q."/>
            <person name="Zheng S."/>
            <person name="Li Y."/>
            <person name="Yu Y."/>
            <person name="Du H."/>
            <person name="Qi M."/>
            <person name="Li Y."/>
            <person name="Yu H."/>
            <person name="Cui Y."/>
            <person name="Wang N."/>
            <person name="Chen C."/>
            <person name="Wu H."/>
            <person name="Zhao Y."/>
            <person name="Zhang J."/>
            <person name="Li Y."/>
            <person name="Zhou W."/>
            <person name="Zhang B."/>
            <person name="Hu W."/>
            <person name="Eijk M."/>
            <person name="Tang J."/>
            <person name="Witsenboer H."/>
            <person name="Zhao S."/>
            <person name="Li Z."/>
            <person name="Zhang A."/>
            <person name="Wang D."/>
            <person name="Liang C."/>
        </authorList>
    </citation>
    <scope>NUCLEOTIDE SEQUENCE [LARGE SCALE GENOMIC DNA]</scope>
    <source>
        <strain evidence="2">cv. G1812</strain>
    </source>
</reference>
<name>A0A8R7PKR1_TRIUA</name>
<sequence>MLLPPSPRLLLCRSLRRRLSRFSCAFSSPLLAESSTRSASMLSSGGGIFSGGGGWSWRRHLQRRRRSPVADLGLTQKRFCPPMPPRRGSSRARTRSSPTPASSRRPYQHCSRRCWSRSPRLTPAPPNYRSSCPTLYLAILALGLPN</sequence>
<dbReference type="Gramene" id="TuG1812G0200005364.01.T01">
    <property type="protein sequence ID" value="TuG1812G0200005364.01.T01"/>
    <property type="gene ID" value="TuG1812G0200005364.01"/>
</dbReference>
<dbReference type="Proteomes" id="UP000015106">
    <property type="component" value="Chromosome 2"/>
</dbReference>
<organism evidence="2 3">
    <name type="scientific">Triticum urartu</name>
    <name type="common">Red wild einkorn</name>
    <name type="synonym">Crithodium urartu</name>
    <dbReference type="NCBI Taxonomy" id="4572"/>
    <lineage>
        <taxon>Eukaryota</taxon>
        <taxon>Viridiplantae</taxon>
        <taxon>Streptophyta</taxon>
        <taxon>Embryophyta</taxon>
        <taxon>Tracheophyta</taxon>
        <taxon>Spermatophyta</taxon>
        <taxon>Magnoliopsida</taxon>
        <taxon>Liliopsida</taxon>
        <taxon>Poales</taxon>
        <taxon>Poaceae</taxon>
        <taxon>BOP clade</taxon>
        <taxon>Pooideae</taxon>
        <taxon>Triticodae</taxon>
        <taxon>Triticeae</taxon>
        <taxon>Triticinae</taxon>
        <taxon>Triticum</taxon>
    </lineage>
</organism>
<feature type="compositionally biased region" description="Low complexity" evidence="1">
    <location>
        <begin position="95"/>
        <end position="105"/>
    </location>
</feature>
<feature type="region of interest" description="Disordered" evidence="1">
    <location>
        <begin position="60"/>
        <end position="109"/>
    </location>
</feature>